<keyword evidence="5 8" id="KW-1133">Transmembrane helix</keyword>
<feature type="transmembrane region" description="Helical" evidence="8">
    <location>
        <begin position="83"/>
        <end position="104"/>
    </location>
</feature>
<comment type="similarity">
    <text evidence="2">Belongs to the CPA3 antiporters (TC 2.A.63) subunit D family.</text>
</comment>
<dbReference type="PANTHER" id="PTHR42703:SF1">
    <property type="entry name" value="NA(+)_H(+) ANTIPORTER SUBUNIT D1"/>
    <property type="match status" value="1"/>
</dbReference>
<reference evidence="12" key="1">
    <citation type="submission" date="2016-10" db="EMBL/GenBank/DDBJ databases">
        <authorList>
            <person name="Varghese N."/>
            <person name="Submissions S."/>
        </authorList>
    </citation>
    <scope>NUCLEOTIDE SEQUENCE [LARGE SCALE GENOMIC DNA]</scope>
    <source>
        <strain evidence="12">CGMCC 1.6489</strain>
    </source>
</reference>
<feature type="transmembrane region" description="Helical" evidence="8">
    <location>
        <begin position="316"/>
        <end position="339"/>
    </location>
</feature>
<evidence type="ECO:0000256" key="6">
    <source>
        <dbReference type="ARBA" id="ARBA00023136"/>
    </source>
</evidence>
<feature type="transmembrane region" description="Helical" evidence="8">
    <location>
        <begin position="210"/>
        <end position="234"/>
    </location>
</feature>
<feature type="transmembrane region" description="Helical" evidence="8">
    <location>
        <begin position="169"/>
        <end position="189"/>
    </location>
</feature>
<feature type="transmembrane region" description="Helical" evidence="8">
    <location>
        <begin position="277"/>
        <end position="296"/>
    </location>
</feature>
<dbReference type="Pfam" id="PF00662">
    <property type="entry name" value="Proton_antipo_N"/>
    <property type="match status" value="1"/>
</dbReference>
<dbReference type="InterPro" id="IPR001750">
    <property type="entry name" value="ND/Mrp_TM"/>
</dbReference>
<evidence type="ECO:0000256" key="1">
    <source>
        <dbReference type="ARBA" id="ARBA00004651"/>
    </source>
</evidence>
<feature type="domain" description="NADH-Ubiquinone oxidoreductase (complex I) chain 5 N-terminal" evidence="10">
    <location>
        <begin position="75"/>
        <end position="117"/>
    </location>
</feature>
<organism evidence="11 12">
    <name type="scientific">Marinobacter segnicrescens</name>
    <dbReference type="NCBI Taxonomy" id="430453"/>
    <lineage>
        <taxon>Bacteria</taxon>
        <taxon>Pseudomonadati</taxon>
        <taxon>Pseudomonadota</taxon>
        <taxon>Gammaproteobacteria</taxon>
        <taxon>Pseudomonadales</taxon>
        <taxon>Marinobacteraceae</taxon>
        <taxon>Marinobacter</taxon>
    </lineage>
</organism>
<dbReference type="RefSeq" id="WP_091851616.1">
    <property type="nucleotide sequence ID" value="NZ_FOHZ01000009.1"/>
</dbReference>
<accession>A0A1I0EB02</accession>
<feature type="transmembrane region" description="Helical" evidence="8">
    <location>
        <begin position="246"/>
        <end position="265"/>
    </location>
</feature>
<protein>
    <submittedName>
        <fullName evidence="11">Multicomponent Na+:H+ antiporter subunit D</fullName>
    </submittedName>
</protein>
<evidence type="ECO:0000259" key="10">
    <source>
        <dbReference type="Pfam" id="PF00662"/>
    </source>
</evidence>
<name>A0A1I0EB02_9GAMM</name>
<keyword evidence="12" id="KW-1185">Reference proteome</keyword>
<dbReference type="STRING" id="430453.SAMN04487962_10957"/>
<keyword evidence="4 7" id="KW-0812">Transmembrane</keyword>
<feature type="domain" description="NADH:quinone oxidoreductase/Mrp antiporter transmembrane" evidence="9">
    <location>
        <begin position="133"/>
        <end position="424"/>
    </location>
</feature>
<dbReference type="EMBL" id="FOHZ01000009">
    <property type="protein sequence ID" value="SET41556.1"/>
    <property type="molecule type" value="Genomic_DNA"/>
</dbReference>
<sequence>MVEDLWLNPWLPVMALATSMVAALVIFMLPEERHVLRTALNLGAAVAKLILVIVMVWGVFHGLEYQLSFTMLPGIEFELKADSLSMMFAGLSSVLWLLTTAYAVGYLENSPNRSRFFGFFSLCVASTTGIALAGNLFTFFLFYEMLTLSTYPLVVHRGTATALRAGRSYIIYTLSGGAVLLLGMAWLYAETGTLDFAPGGVVEGSPTPALTAIFVLLVAGLGVKAALFPLHGWLPQAMVAPAPVSALLHAVAVVKAGAFGIVRVISDVFGIGFASEAGLLLPLAGLAAFTIIFGSVRALFQQDLKRRLAYSTISQVSYIILGICLAGPLGMVGGLVHLLHQGIMKITLFFCAGNYAETLGVHRIDELDGAGPRMPATSVAFTIAAFGMIGTPPLAGFITKWTLGLGALEAELPWVVVVLLASSLLNAAYFLPIVYRLWFRPRSDAWPEEVRWGRLETLGWLLWPPVLTAAAVVMIGVFAAMPFSPLSWAELVVNREYRP</sequence>
<evidence type="ECO:0000256" key="2">
    <source>
        <dbReference type="ARBA" id="ARBA00005346"/>
    </source>
</evidence>
<dbReference type="PRINTS" id="PR01434">
    <property type="entry name" value="NADHDHGNASE5"/>
</dbReference>
<proteinExistence type="inferred from homology"/>
<feature type="transmembrane region" description="Helical" evidence="8">
    <location>
        <begin position="414"/>
        <end position="439"/>
    </location>
</feature>
<dbReference type="InterPro" id="IPR001516">
    <property type="entry name" value="Proton_antipo_N"/>
</dbReference>
<dbReference type="PANTHER" id="PTHR42703">
    <property type="entry name" value="NADH DEHYDROGENASE"/>
    <property type="match status" value="1"/>
</dbReference>
<feature type="transmembrane region" description="Helical" evidence="8">
    <location>
        <begin position="39"/>
        <end position="63"/>
    </location>
</feature>
<evidence type="ECO:0000256" key="4">
    <source>
        <dbReference type="ARBA" id="ARBA00022692"/>
    </source>
</evidence>
<dbReference type="OrthoDB" id="9768329at2"/>
<evidence type="ECO:0000256" key="3">
    <source>
        <dbReference type="ARBA" id="ARBA00022475"/>
    </source>
</evidence>
<keyword evidence="3" id="KW-1003">Cell membrane</keyword>
<evidence type="ECO:0000256" key="5">
    <source>
        <dbReference type="ARBA" id="ARBA00022989"/>
    </source>
</evidence>
<dbReference type="InterPro" id="IPR050586">
    <property type="entry name" value="CPA3_Na-H_Antiporter_D"/>
</dbReference>
<dbReference type="AlphaFoldDB" id="A0A1I0EB02"/>
<feature type="transmembrane region" description="Helical" evidence="8">
    <location>
        <begin position="379"/>
        <end position="402"/>
    </location>
</feature>
<keyword evidence="6 8" id="KW-0472">Membrane</keyword>
<feature type="transmembrane region" description="Helical" evidence="8">
    <location>
        <begin position="6"/>
        <end position="27"/>
    </location>
</feature>
<evidence type="ECO:0000259" key="9">
    <source>
        <dbReference type="Pfam" id="PF00361"/>
    </source>
</evidence>
<comment type="subcellular location">
    <subcellularLocation>
        <location evidence="1">Cell membrane</location>
        <topology evidence="1">Multi-pass membrane protein</topology>
    </subcellularLocation>
    <subcellularLocation>
        <location evidence="7">Membrane</location>
        <topology evidence="7">Multi-pass membrane protein</topology>
    </subcellularLocation>
</comment>
<gene>
    <name evidence="11" type="ORF">SAMN04487962_10957</name>
</gene>
<feature type="transmembrane region" description="Helical" evidence="8">
    <location>
        <begin position="460"/>
        <end position="481"/>
    </location>
</feature>
<evidence type="ECO:0000313" key="11">
    <source>
        <dbReference type="EMBL" id="SET41556.1"/>
    </source>
</evidence>
<dbReference type="Proteomes" id="UP000198762">
    <property type="component" value="Unassembled WGS sequence"/>
</dbReference>
<dbReference type="GO" id="GO:0005886">
    <property type="term" value="C:plasma membrane"/>
    <property type="evidence" value="ECO:0007669"/>
    <property type="project" value="UniProtKB-SubCell"/>
</dbReference>
<dbReference type="Pfam" id="PF00361">
    <property type="entry name" value="Proton_antipo_M"/>
    <property type="match status" value="1"/>
</dbReference>
<evidence type="ECO:0000313" key="12">
    <source>
        <dbReference type="Proteomes" id="UP000198762"/>
    </source>
</evidence>
<evidence type="ECO:0000256" key="7">
    <source>
        <dbReference type="RuleBase" id="RU000320"/>
    </source>
</evidence>
<evidence type="ECO:0000256" key="8">
    <source>
        <dbReference type="SAM" id="Phobius"/>
    </source>
</evidence>
<feature type="transmembrane region" description="Helical" evidence="8">
    <location>
        <begin position="116"/>
        <end position="143"/>
    </location>
</feature>